<dbReference type="Pfam" id="PF06722">
    <property type="entry name" value="EryCIII-like_C"/>
    <property type="match status" value="1"/>
</dbReference>
<dbReference type="GO" id="GO:0017000">
    <property type="term" value="P:antibiotic biosynthetic process"/>
    <property type="evidence" value="ECO:0007669"/>
    <property type="project" value="UniProtKB-ARBA"/>
</dbReference>
<dbReference type="InterPro" id="IPR048284">
    <property type="entry name" value="EryCIII-like_N"/>
</dbReference>
<dbReference type="GO" id="GO:0016758">
    <property type="term" value="F:hexosyltransferase activity"/>
    <property type="evidence" value="ECO:0007669"/>
    <property type="project" value="UniProtKB-ARBA"/>
</dbReference>
<keyword evidence="3" id="KW-0808">Transferase</keyword>
<evidence type="ECO:0000259" key="5">
    <source>
        <dbReference type="Pfam" id="PF21036"/>
    </source>
</evidence>
<proteinExistence type="inferred from homology"/>
<organism evidence="6 7">
    <name type="scientific">Goodfellowiella coeruleoviolacea</name>
    <dbReference type="NCBI Taxonomy" id="334858"/>
    <lineage>
        <taxon>Bacteria</taxon>
        <taxon>Bacillati</taxon>
        <taxon>Actinomycetota</taxon>
        <taxon>Actinomycetes</taxon>
        <taxon>Pseudonocardiales</taxon>
        <taxon>Pseudonocardiaceae</taxon>
        <taxon>Goodfellowiella</taxon>
    </lineage>
</organism>
<evidence type="ECO:0000313" key="6">
    <source>
        <dbReference type="EMBL" id="MCP2167709.1"/>
    </source>
</evidence>
<dbReference type="PANTHER" id="PTHR48050:SF13">
    <property type="entry name" value="STEROL 3-BETA-GLUCOSYLTRANSFERASE UGT80A2"/>
    <property type="match status" value="1"/>
</dbReference>
<keyword evidence="7" id="KW-1185">Reference proteome</keyword>
<evidence type="ECO:0000259" key="4">
    <source>
        <dbReference type="Pfam" id="PF06722"/>
    </source>
</evidence>
<comment type="caution">
    <text evidence="6">The sequence shown here is derived from an EMBL/GenBank/DDBJ whole genome shotgun (WGS) entry which is preliminary data.</text>
</comment>
<reference evidence="6" key="1">
    <citation type="submission" date="2022-06" db="EMBL/GenBank/DDBJ databases">
        <title>Genomic Encyclopedia of Archaeal and Bacterial Type Strains, Phase II (KMG-II): from individual species to whole genera.</title>
        <authorList>
            <person name="Goeker M."/>
        </authorList>
    </citation>
    <scope>NUCLEOTIDE SEQUENCE</scope>
    <source>
        <strain evidence="6">DSM 43935</strain>
    </source>
</reference>
<dbReference type="PANTHER" id="PTHR48050">
    <property type="entry name" value="STEROL 3-BETA-GLUCOSYLTRANSFERASE"/>
    <property type="match status" value="1"/>
</dbReference>
<accession>A0AAE3GHX6</accession>
<evidence type="ECO:0000256" key="2">
    <source>
        <dbReference type="ARBA" id="ARBA00022676"/>
    </source>
</evidence>
<dbReference type="AlphaFoldDB" id="A0AAE3GHX6"/>
<dbReference type="SUPFAM" id="SSF53756">
    <property type="entry name" value="UDP-Glycosyltransferase/glycogen phosphorylase"/>
    <property type="match status" value="1"/>
</dbReference>
<dbReference type="Proteomes" id="UP001206128">
    <property type="component" value="Unassembled WGS sequence"/>
</dbReference>
<dbReference type="CDD" id="cd03784">
    <property type="entry name" value="GT1_Gtf-like"/>
    <property type="match status" value="1"/>
</dbReference>
<dbReference type="EMBL" id="JAMTCK010000011">
    <property type="protein sequence ID" value="MCP2167709.1"/>
    <property type="molecule type" value="Genomic_DNA"/>
</dbReference>
<dbReference type="InterPro" id="IPR010610">
    <property type="entry name" value="EryCIII-like_C"/>
</dbReference>
<feature type="domain" description="Erythromycin biosynthesis protein CIII-like N-terminal" evidence="5">
    <location>
        <begin position="22"/>
        <end position="220"/>
    </location>
</feature>
<evidence type="ECO:0000256" key="3">
    <source>
        <dbReference type="ARBA" id="ARBA00022679"/>
    </source>
</evidence>
<evidence type="ECO:0000256" key="1">
    <source>
        <dbReference type="ARBA" id="ARBA00006962"/>
    </source>
</evidence>
<feature type="domain" description="Erythromycin biosynthesis protein CIII-like C-terminal" evidence="4">
    <location>
        <begin position="248"/>
        <end position="381"/>
    </location>
</feature>
<evidence type="ECO:0000313" key="7">
    <source>
        <dbReference type="Proteomes" id="UP001206128"/>
    </source>
</evidence>
<keyword evidence="2" id="KW-0328">Glycosyltransferase</keyword>
<dbReference type="InterPro" id="IPR050426">
    <property type="entry name" value="Glycosyltransferase_28"/>
</dbReference>
<comment type="similarity">
    <text evidence="1">Belongs to the glycosyltransferase 28 family.</text>
</comment>
<dbReference type="Gene3D" id="3.40.50.2000">
    <property type="entry name" value="Glycogen Phosphorylase B"/>
    <property type="match status" value="2"/>
</dbReference>
<sequence length="383" mass="41018">MRVLFLSTPQAKDLLPMVPLAWALRANGHDVRVATSGAALAVAGGLPVVDFGPADPGSAEAMPELEPAHRRMVWSRLHTVEEGWPVLGYVASTFVDPMVRAAREFRPDLIVHSQLQGAGLVTAALLGVPAVEHGFGLLRTGRFYDELARLIPATLERLGLTAEHLAAVPRAVVDIAPPSMVPAQEGAWLLRHIPHNGGGVVPADLRRRPEGRARVAVTLGSMGLIGPDVDAEAFLGRFLPLLADLSRRSDAEFVLIGIDPRHIDPDSLPSGLTYLREWVPLRELLDGCTAILHQGGAGTMLNALDAGLPQLTVPAVAPNFIHSVLMQDRGLGRWVTPDELDVEAVERLLSDDRARAAAAEVRAEIAGMPTPLSLVERVEALAR</sequence>
<name>A0AAE3GHX6_9PSEU</name>
<dbReference type="Pfam" id="PF21036">
    <property type="entry name" value="EryCIII-like_N"/>
    <property type="match status" value="1"/>
</dbReference>
<dbReference type="GO" id="GO:0008194">
    <property type="term" value="F:UDP-glycosyltransferase activity"/>
    <property type="evidence" value="ECO:0007669"/>
    <property type="project" value="InterPro"/>
</dbReference>
<dbReference type="InterPro" id="IPR002213">
    <property type="entry name" value="UDP_glucos_trans"/>
</dbReference>
<protein>
    <submittedName>
        <fullName evidence="6">UDP:flavonoid glycosyltransferase YjiC, YdhE family</fullName>
    </submittedName>
</protein>
<gene>
    <name evidence="6" type="ORF">LX83_004582</name>
</gene>